<sequence length="324" mass="37009">MDKMQWTISQEQYQTLVSYMGCGNFPNAKIVFFGIEEGTGGYAIPENVIARAETFGQFDNGSIVSSFTPGSREDGYWEPNAQLGGQKVRQVLGLPPVEPFTGGFFNSTIARISLALERPQPDSNHWFRLYPEDKNAAADIKRRIGQLYRKDSECRIDFALTDWRPLPRPNMGKWYPEYSTVNKSLFNKAFDNVDFKRVHQDEFSHYTNDAIKRARLLHQLITSFSIPLIIGLGKIPVKRKLLEKIFPGLQFESFQSAVFPNHPGLLGKVQLNGQMVHVLLLPFPDPSRDPWKSNNGDVRPGVFALQYYQEITNRYIKPVVEPYL</sequence>
<proteinExistence type="predicted"/>
<keyword evidence="2" id="KW-1185">Reference proteome</keyword>
<gene>
    <name evidence="1" type="ORF">DFQ01_101446</name>
</gene>
<dbReference type="EMBL" id="QGTQ01000001">
    <property type="protein sequence ID" value="PWW08720.1"/>
    <property type="molecule type" value="Genomic_DNA"/>
</dbReference>
<dbReference type="RefSeq" id="WP_110042233.1">
    <property type="nucleotide sequence ID" value="NZ_CP054613.1"/>
</dbReference>
<comment type="caution">
    <text evidence="1">The sequence shown here is derived from an EMBL/GenBank/DDBJ whole genome shotgun (WGS) entry which is preliminary data.</text>
</comment>
<organism evidence="1 2">
    <name type="scientific">Paenibacillus cellulosilyticus</name>
    <dbReference type="NCBI Taxonomy" id="375489"/>
    <lineage>
        <taxon>Bacteria</taxon>
        <taxon>Bacillati</taxon>
        <taxon>Bacillota</taxon>
        <taxon>Bacilli</taxon>
        <taxon>Bacillales</taxon>
        <taxon>Paenibacillaceae</taxon>
        <taxon>Paenibacillus</taxon>
    </lineage>
</organism>
<name>A0A2V2Z4J0_9BACL</name>
<reference evidence="1 2" key="1">
    <citation type="submission" date="2018-05" db="EMBL/GenBank/DDBJ databases">
        <title>Genomic Encyclopedia of Type Strains, Phase III (KMG-III): the genomes of soil and plant-associated and newly described type strains.</title>
        <authorList>
            <person name="Whitman W."/>
        </authorList>
    </citation>
    <scope>NUCLEOTIDE SEQUENCE [LARGE SCALE GENOMIC DNA]</scope>
    <source>
        <strain evidence="1 2">CECT 5696</strain>
    </source>
</reference>
<evidence type="ECO:0008006" key="3">
    <source>
        <dbReference type="Google" id="ProtNLM"/>
    </source>
</evidence>
<dbReference type="AlphaFoldDB" id="A0A2V2Z4J0"/>
<protein>
    <recommendedName>
        <fullName evidence="3">Uracil DNA glycosylase superfamily protein</fullName>
    </recommendedName>
</protein>
<evidence type="ECO:0000313" key="2">
    <source>
        <dbReference type="Proteomes" id="UP000246635"/>
    </source>
</evidence>
<accession>A0A2V2Z4J0</accession>
<dbReference type="OrthoDB" id="9806249at2"/>
<dbReference type="Proteomes" id="UP000246635">
    <property type="component" value="Unassembled WGS sequence"/>
</dbReference>
<evidence type="ECO:0000313" key="1">
    <source>
        <dbReference type="EMBL" id="PWW08720.1"/>
    </source>
</evidence>